<evidence type="ECO:0000256" key="5">
    <source>
        <dbReference type="ARBA" id="ARBA00023136"/>
    </source>
</evidence>
<dbReference type="GO" id="GO:0015385">
    <property type="term" value="F:sodium:proton antiporter activity"/>
    <property type="evidence" value="ECO:0007669"/>
    <property type="project" value="UniProtKB-UniRule"/>
</dbReference>
<feature type="transmembrane region" description="Helical" evidence="6">
    <location>
        <begin position="217"/>
        <end position="247"/>
    </location>
</feature>
<dbReference type="OrthoDB" id="9808135at2"/>
<protein>
    <recommendedName>
        <fullName evidence="6">Na(+)/H(+) antiporter NhaA</fullName>
    </recommendedName>
    <alternativeName>
        <fullName evidence="6">Sodium/proton antiporter NhaA</fullName>
    </alternativeName>
</protein>
<keyword evidence="3 6" id="KW-0812">Transmembrane</keyword>
<evidence type="ECO:0000256" key="4">
    <source>
        <dbReference type="ARBA" id="ARBA00022989"/>
    </source>
</evidence>
<evidence type="ECO:0000256" key="2">
    <source>
        <dbReference type="ARBA" id="ARBA00022475"/>
    </source>
</evidence>
<feature type="transmembrane region" description="Helical" evidence="6">
    <location>
        <begin position="338"/>
        <end position="359"/>
    </location>
</feature>
<keyword evidence="4 6" id="KW-1133">Transmembrane helix</keyword>
<comment type="similarity">
    <text evidence="6">Belongs to the NhaA Na(+)/H(+) (TC 2.A.33) antiporter family.</text>
</comment>
<keyword evidence="6" id="KW-0813">Transport</keyword>
<dbReference type="Pfam" id="PF06965">
    <property type="entry name" value="Na_H_antiport_1"/>
    <property type="match status" value="1"/>
</dbReference>
<keyword evidence="5 6" id="KW-0472">Membrane</keyword>
<name>A0A328BND6_9BACT</name>
<feature type="transmembrane region" description="Helical" evidence="6">
    <location>
        <begin position="164"/>
        <end position="185"/>
    </location>
</feature>
<reference evidence="8" key="1">
    <citation type="submission" date="2018-05" db="EMBL/GenBank/DDBJ databases">
        <authorList>
            <person name="Nie L."/>
        </authorList>
    </citation>
    <scope>NUCLEOTIDE SEQUENCE [LARGE SCALE GENOMIC DNA]</scope>
    <source>
        <strain evidence="8">NL</strain>
    </source>
</reference>
<dbReference type="Gene3D" id="1.20.1530.10">
    <property type="entry name" value="Na+/H+ antiporter like domain"/>
    <property type="match status" value="1"/>
</dbReference>
<organism evidence="7 8">
    <name type="scientific">Hymenobacter edaphi</name>
    <dbReference type="NCBI Taxonomy" id="2211146"/>
    <lineage>
        <taxon>Bacteria</taxon>
        <taxon>Pseudomonadati</taxon>
        <taxon>Bacteroidota</taxon>
        <taxon>Cytophagia</taxon>
        <taxon>Cytophagales</taxon>
        <taxon>Hymenobacteraceae</taxon>
        <taxon>Hymenobacter</taxon>
    </lineage>
</organism>
<dbReference type="PANTHER" id="PTHR30341">
    <property type="entry name" value="SODIUM ION/PROTON ANTIPORTER NHAA-RELATED"/>
    <property type="match status" value="1"/>
</dbReference>
<dbReference type="AlphaFoldDB" id="A0A328BND6"/>
<feature type="transmembrane region" description="Helical" evidence="6">
    <location>
        <begin position="412"/>
        <end position="429"/>
    </location>
</feature>
<gene>
    <name evidence="6 7" type="primary">nhaA</name>
    <name evidence="7" type="ORF">DLM85_08665</name>
</gene>
<feature type="transmembrane region" description="Helical" evidence="6">
    <location>
        <begin position="191"/>
        <end position="210"/>
    </location>
</feature>
<dbReference type="Proteomes" id="UP000248553">
    <property type="component" value="Unassembled WGS sequence"/>
</dbReference>
<dbReference type="RefSeq" id="WP_111477712.1">
    <property type="nucleotide sequence ID" value="NZ_QHKM01000002.1"/>
</dbReference>
<keyword evidence="6" id="KW-0050">Antiport</keyword>
<proteinExistence type="inferred from homology"/>
<dbReference type="GO" id="GO:0005886">
    <property type="term" value="C:plasma membrane"/>
    <property type="evidence" value="ECO:0007669"/>
    <property type="project" value="UniProtKB-SubCell"/>
</dbReference>
<evidence type="ECO:0000256" key="3">
    <source>
        <dbReference type="ARBA" id="ARBA00022692"/>
    </source>
</evidence>
<dbReference type="GO" id="GO:0006885">
    <property type="term" value="P:regulation of pH"/>
    <property type="evidence" value="ECO:0007669"/>
    <property type="project" value="UniProtKB-UniRule"/>
</dbReference>
<feature type="transmembrane region" description="Helical" evidence="6">
    <location>
        <begin position="102"/>
        <end position="124"/>
    </location>
</feature>
<feature type="transmembrane region" description="Helical" evidence="6">
    <location>
        <begin position="379"/>
        <end position="400"/>
    </location>
</feature>
<sequence>MAVVQLVRPLVRPFAEFFRREAAGSIVLLLSAALALLLANTSWGPARYFPAVWDEHLRLSIGPLVLDKSLLHWINDGLMTVFFLIVGLEIKREVLDGELASVRQAALPIAGAVGGMVVPALVYTLFNHGTPTAGGWGIPMATDIAFALAVLQLLGPRVPLGLKVFLTALAIVDDLGAVLVIAGFYTQELHLGYLLLGAGLWAGLLGLNWLGVRILGLYLALGLALWYCTLESGVHATLAGVLLALAIPARTGYTRPGLLRLLEQRLRLLDDEAHARDADPRTISEELEELAEQISSPAQKLEQRLHSVVAFGIIPLFAFANTSLTLDTAVVRQLGTPLGLGIVAGLVVGKPLGIGLASWLTVRLGWGALPEGVSWRQLWGAGVLGGIGFTMSLFVTLLALGVHSADESVAKLAILLGSLLAGTLGYGLLRWPGRPPEPPRRA</sequence>
<keyword evidence="6" id="KW-0739">Sodium transport</keyword>
<dbReference type="NCBIfam" id="TIGR00773">
    <property type="entry name" value="NhaA"/>
    <property type="match status" value="1"/>
</dbReference>
<dbReference type="EMBL" id="QHKM01000002">
    <property type="protein sequence ID" value="RAK68099.1"/>
    <property type="molecule type" value="Genomic_DNA"/>
</dbReference>
<dbReference type="InterPro" id="IPR023171">
    <property type="entry name" value="Na/H_antiporter_dom_sf"/>
</dbReference>
<feature type="transmembrane region" description="Helical" evidence="6">
    <location>
        <begin position="136"/>
        <end position="155"/>
    </location>
</feature>
<evidence type="ECO:0000256" key="1">
    <source>
        <dbReference type="ARBA" id="ARBA00004429"/>
    </source>
</evidence>
<comment type="subcellular location">
    <subcellularLocation>
        <location evidence="1">Cell inner membrane</location>
        <topology evidence="1">Multi-pass membrane protein</topology>
    </subcellularLocation>
    <subcellularLocation>
        <location evidence="6">Cell membrane</location>
        <topology evidence="6">Multi-pass membrane protein</topology>
    </subcellularLocation>
</comment>
<evidence type="ECO:0000313" key="7">
    <source>
        <dbReference type="EMBL" id="RAK68099.1"/>
    </source>
</evidence>
<dbReference type="HAMAP" id="MF_01844">
    <property type="entry name" value="NhaA"/>
    <property type="match status" value="1"/>
</dbReference>
<evidence type="ECO:0000313" key="8">
    <source>
        <dbReference type="Proteomes" id="UP000248553"/>
    </source>
</evidence>
<comment type="function">
    <text evidence="6">Na(+)/H(+) antiporter that extrudes sodium in exchange for external protons.</text>
</comment>
<accession>A0A328BND6</accession>
<dbReference type="InterPro" id="IPR004670">
    <property type="entry name" value="NhaA"/>
</dbReference>
<feature type="transmembrane region" description="Helical" evidence="6">
    <location>
        <begin position="22"/>
        <end position="43"/>
    </location>
</feature>
<dbReference type="PANTHER" id="PTHR30341:SF0">
    <property type="entry name" value="NA(+)_H(+) ANTIPORTER NHAA"/>
    <property type="match status" value="1"/>
</dbReference>
<evidence type="ECO:0000256" key="6">
    <source>
        <dbReference type="HAMAP-Rule" id="MF_01844"/>
    </source>
</evidence>
<comment type="catalytic activity">
    <reaction evidence="6">
        <text>Na(+)(in) + 2 H(+)(out) = Na(+)(out) + 2 H(+)(in)</text>
        <dbReference type="Rhea" id="RHEA:29251"/>
        <dbReference type="ChEBI" id="CHEBI:15378"/>
        <dbReference type="ChEBI" id="CHEBI:29101"/>
    </reaction>
</comment>
<keyword evidence="6" id="KW-0406">Ion transport</keyword>
<keyword evidence="6" id="KW-0915">Sodium</keyword>
<keyword evidence="8" id="KW-1185">Reference proteome</keyword>
<comment type="caution">
    <text evidence="7">The sequence shown here is derived from an EMBL/GenBank/DDBJ whole genome shotgun (WGS) entry which is preliminary data.</text>
</comment>
<keyword evidence="2 6" id="KW-1003">Cell membrane</keyword>